<dbReference type="NCBIfam" id="TIGR02241">
    <property type="entry name" value="conserved hypothetical phage tail region protein"/>
    <property type="match status" value="1"/>
</dbReference>
<dbReference type="KEGG" id="ips:CfP315_0720"/>
<reference evidence="1" key="1">
    <citation type="journal article" date="2023" name="ISME J.">
        <title>Emergence of putative energy parasites within Clostridia revealed by genome analysis of a novel endosymbiotic clade.</title>
        <authorList>
            <person name="Takahashi K."/>
            <person name="Kuwahara H."/>
            <person name="Horikawa Y."/>
            <person name="Izawa K."/>
            <person name="Kato D."/>
            <person name="Inagaki T."/>
            <person name="Yuki M."/>
            <person name="Ohkuma M."/>
            <person name="Hongoh Y."/>
        </authorList>
    </citation>
    <scope>NUCLEOTIDE SEQUENCE</scope>
    <source>
        <strain evidence="1">CfP3-15</strain>
    </source>
</reference>
<dbReference type="Pfam" id="PF06841">
    <property type="entry name" value="Phage_T4_gp19"/>
    <property type="match status" value="1"/>
</dbReference>
<sequence>MADDQASARQDLASAGTLSTTSISSQPLASPIRGFRFTASFNGLGTASFKSVEGFSIDVASSEYREGAFGRLTVRKLPGLATFSDITLTKGLYSNMELYTFFTSYLEGQNLNPVDGVITTYDNSGTATASWSVLSAWPIRYEPSGLNADNSEIIIETLVLANEGVFRDLTPRTQ</sequence>
<name>A0AA48HVE6_9FIRM</name>
<dbReference type="GO" id="GO:0005198">
    <property type="term" value="F:structural molecule activity"/>
    <property type="evidence" value="ECO:0007669"/>
    <property type="project" value="InterPro"/>
</dbReference>
<dbReference type="Proteomes" id="UP001337580">
    <property type="component" value="Chromosome"/>
</dbReference>
<protein>
    <submittedName>
        <fullName evidence="1">Phage tail protein</fullName>
    </submittedName>
</protein>
<dbReference type="EMBL" id="AP027924">
    <property type="protein sequence ID" value="BED92131.1"/>
    <property type="molecule type" value="Genomic_DNA"/>
</dbReference>
<dbReference type="PANTHER" id="PTHR38009:SF1">
    <property type="entry name" value="CONSERVED HYPOTHETICAL PHAGE TAIL PROTEIN"/>
    <property type="match status" value="1"/>
</dbReference>
<dbReference type="PANTHER" id="PTHR38009">
    <property type="entry name" value="CONSERVED HYPOTHETICAL PHAGE TAIL PROTEIN"/>
    <property type="match status" value="1"/>
</dbReference>
<organism evidence="1">
    <name type="scientific">Candidatus Improbicoccus pseudotrichonymphae</name>
    <dbReference type="NCBI Taxonomy" id="3033792"/>
    <lineage>
        <taxon>Bacteria</taxon>
        <taxon>Bacillati</taxon>
        <taxon>Bacillota</taxon>
        <taxon>Clostridia</taxon>
        <taxon>Candidatus Improbicoccus</taxon>
    </lineage>
</organism>
<dbReference type="InterPro" id="IPR011747">
    <property type="entry name" value="CHP02241"/>
</dbReference>
<dbReference type="AlphaFoldDB" id="A0AA48HVE6"/>
<evidence type="ECO:0000313" key="1">
    <source>
        <dbReference type="EMBL" id="BED92131.1"/>
    </source>
</evidence>
<dbReference type="InterPro" id="IPR010667">
    <property type="entry name" value="Phage_T4_Gp19"/>
</dbReference>
<proteinExistence type="predicted"/>
<gene>
    <name evidence="1" type="ORF">CfP315_0720</name>
</gene>
<accession>A0AA48HVE6</accession>